<dbReference type="Proteomes" id="UP001056384">
    <property type="component" value="Chromosome 6"/>
</dbReference>
<dbReference type="AlphaFoldDB" id="A0A9Q9ELV5"/>
<protein>
    <submittedName>
        <fullName evidence="2">Uncharacterized protein</fullName>
    </submittedName>
</protein>
<proteinExistence type="predicted"/>
<gene>
    <name evidence="2" type="ORF">Slin15195_G081610</name>
</gene>
<evidence type="ECO:0000313" key="3">
    <source>
        <dbReference type="Proteomes" id="UP001056384"/>
    </source>
</evidence>
<feature type="region of interest" description="Disordered" evidence="1">
    <location>
        <begin position="221"/>
        <end position="241"/>
    </location>
</feature>
<name>A0A9Q9ELV5_9PEZI</name>
<reference evidence="2" key="1">
    <citation type="submission" date="2022-06" db="EMBL/GenBank/DDBJ databases">
        <title>Complete genome sequences of two strains of the flax pathogen Septoria linicola.</title>
        <authorList>
            <person name="Lapalu N."/>
            <person name="Simon A."/>
            <person name="Demenou B."/>
            <person name="Paumier D."/>
            <person name="Guillot M.-P."/>
            <person name="Gout L."/>
            <person name="Valade R."/>
        </authorList>
    </citation>
    <scope>NUCLEOTIDE SEQUENCE</scope>
    <source>
        <strain evidence="2">SE15195</strain>
    </source>
</reference>
<accession>A0A9Q9ELV5</accession>
<evidence type="ECO:0000313" key="2">
    <source>
        <dbReference type="EMBL" id="USW54842.1"/>
    </source>
</evidence>
<sequence length="256" mass="28693">MSTRWSYATSSTAAKCPTPSSPIDGETRRYLSTTIRTEDESVFVHRLASHGTALATDPLDFTSSFNIVSKKQLVKRAPSKITGTAMEYVGPAAEYVNEASAGNAWSNSLFVVKLNCGSATACPWVLDVDRGGNIETASMSDIRATDFDRSAGVVDGQNWVHRESVHLQVRLHARPLKRQRPGWLEECKMLDDDQGSYISADTLRAFVEEEKQKQYEPVLRRPERQDAWRTAANTDSEDDVAERKREAWKMEALLYQ</sequence>
<feature type="compositionally biased region" description="Polar residues" evidence="1">
    <location>
        <begin position="1"/>
        <end position="13"/>
    </location>
</feature>
<keyword evidence="3" id="KW-1185">Reference proteome</keyword>
<organism evidence="2 3">
    <name type="scientific">Septoria linicola</name>
    <dbReference type="NCBI Taxonomy" id="215465"/>
    <lineage>
        <taxon>Eukaryota</taxon>
        <taxon>Fungi</taxon>
        <taxon>Dikarya</taxon>
        <taxon>Ascomycota</taxon>
        <taxon>Pezizomycotina</taxon>
        <taxon>Dothideomycetes</taxon>
        <taxon>Dothideomycetidae</taxon>
        <taxon>Mycosphaerellales</taxon>
        <taxon>Mycosphaerellaceae</taxon>
        <taxon>Septoria</taxon>
    </lineage>
</organism>
<dbReference type="EMBL" id="CP099423">
    <property type="protein sequence ID" value="USW54842.1"/>
    <property type="molecule type" value="Genomic_DNA"/>
</dbReference>
<feature type="region of interest" description="Disordered" evidence="1">
    <location>
        <begin position="1"/>
        <end position="25"/>
    </location>
</feature>
<evidence type="ECO:0000256" key="1">
    <source>
        <dbReference type="SAM" id="MobiDB-lite"/>
    </source>
</evidence>